<proteinExistence type="predicted"/>
<dbReference type="STRING" id="1168034.FH5T_00840"/>
<evidence type="ECO:0000313" key="6">
    <source>
        <dbReference type="Proteomes" id="UP000181981"/>
    </source>
</evidence>
<dbReference type="GO" id="GO:0046872">
    <property type="term" value="F:metal ion binding"/>
    <property type="evidence" value="ECO:0007669"/>
    <property type="project" value="UniProtKB-KW"/>
</dbReference>
<dbReference type="NCBIfam" id="TIGR04183">
    <property type="entry name" value="Por_Secre_tail"/>
    <property type="match status" value="1"/>
</dbReference>
<dbReference type="EMBL" id="FOHT01000010">
    <property type="protein sequence ID" value="SET31507.1"/>
    <property type="molecule type" value="Genomic_DNA"/>
</dbReference>
<dbReference type="InterPro" id="IPR052063">
    <property type="entry name" value="Polysaccharide_Lyase_1"/>
</dbReference>
<dbReference type="PANTHER" id="PTHR42970:SF1">
    <property type="entry name" value="PECTATE LYASE C-RELATED"/>
    <property type="match status" value="1"/>
</dbReference>
<evidence type="ECO:0000313" key="5">
    <source>
        <dbReference type="Proteomes" id="UP000023772"/>
    </source>
</evidence>
<keyword evidence="1" id="KW-0479">Metal-binding</keyword>
<dbReference type="InterPro" id="IPR011050">
    <property type="entry name" value="Pectin_lyase_fold/virulence"/>
</dbReference>
<name>X5DTV1_9BACT</name>
<dbReference type="KEGG" id="dori:FH5T_00840"/>
<dbReference type="Proteomes" id="UP000181981">
    <property type="component" value="Unassembled WGS sequence"/>
</dbReference>
<protein>
    <submittedName>
        <fullName evidence="3">Pectate lyase</fullName>
    </submittedName>
    <submittedName>
        <fullName evidence="4">Por secretion system C-terminal sorting domain-containing protein</fullName>
    </submittedName>
</protein>
<sequence>MDNTNQRVSPKKFFKTIFSLLVLLLILVPVLAQDKLPAFPGAGGFGKYTTGGRGGKVIFVTSLEDNLQEGTLRYAVNQAYPRIVIFKVSGTIQLRSALKITNNDITISGQTAPGDGITLRDYPVKIQADNVIIRYMRFRMGDEALQEDDALSGRYQKNIIIDHCSMSWSTDECASFYNNENFTLQWSILSESLRISVHEKGTHGYGGIWGGEKASFHHNLLAHHDSRNPRFCGSRYSDRAEYELVDFRNNVIYNWGANSAYAAEGGRYNLVNNYYQAGPASSNKSRIIQPYADNGENNQPAGTFGTFYIDGNITTASDQVTQDNWLGVNMHSTFSTYARGVTKDDIKAEMEYEAGEVITHTAEEAFLKVLDFAGASLIYDAVDIRILNETATGTVTFTDGGNGSTNGLIDTQGSVGGWPLLKSNEAPDDSDEDGMPDDWETANALNPNDPSDVQLTTVDGLYPNVEVYLNSLVAEITEQQDEGGIHTAINDIARNEKTISIYYNGSNQNLIIDHSTEVKSVELYYITGKLIAKQTFDSVVVQMPISVGSKGIYLVRVLDSDNKIHTRKIAVF</sequence>
<accession>X5DTV1</accession>
<dbReference type="PANTHER" id="PTHR42970">
    <property type="entry name" value="PECTATE LYASE C-RELATED"/>
    <property type="match status" value="1"/>
</dbReference>
<dbReference type="AlphaFoldDB" id="X5DTV1"/>
<keyword evidence="3" id="KW-0067">ATP-binding</keyword>
<dbReference type="RefSeq" id="WP_074780430.1">
    <property type="nucleotide sequence ID" value="NZ_FOHT01000010.1"/>
</dbReference>
<dbReference type="Gene3D" id="2.160.20.10">
    <property type="entry name" value="Single-stranded right-handed beta-helix, Pectin lyase-like"/>
    <property type="match status" value="1"/>
</dbReference>
<dbReference type="Proteomes" id="UP000023772">
    <property type="component" value="Chromosome"/>
</dbReference>
<evidence type="ECO:0000256" key="2">
    <source>
        <dbReference type="ARBA" id="ARBA00023180"/>
    </source>
</evidence>
<reference evidence="3 5" key="1">
    <citation type="submission" date="2014-03" db="EMBL/GenBank/DDBJ databases">
        <title>Complete genome sequence of a deeply braunched marine Bacteroidia bacterium Draconibacterium orientale type strain FH5T.</title>
        <authorList>
            <person name="Li X."/>
            <person name="Wang X."/>
            <person name="Xie Z."/>
            <person name="Du Z."/>
            <person name="Chen G."/>
        </authorList>
    </citation>
    <scope>NUCLEOTIDE SEQUENCE [LARGE SCALE GENOMIC DNA]</scope>
    <source>
        <strain evidence="3 5">FH5</strain>
    </source>
</reference>
<evidence type="ECO:0000256" key="1">
    <source>
        <dbReference type="ARBA" id="ARBA00022723"/>
    </source>
</evidence>
<reference evidence="4 6" key="2">
    <citation type="submission" date="2016-10" db="EMBL/GenBank/DDBJ databases">
        <authorList>
            <person name="de Groot N.N."/>
        </authorList>
    </citation>
    <scope>NUCLEOTIDE SEQUENCE [LARGE SCALE GENOMIC DNA]</scope>
    <source>
        <strain evidence="4 6">DSM 25947</strain>
    </source>
</reference>
<keyword evidence="2" id="KW-0325">Glycoprotein</keyword>
<dbReference type="InterPro" id="IPR012334">
    <property type="entry name" value="Pectin_lyas_fold"/>
</dbReference>
<dbReference type="SUPFAM" id="SSF51126">
    <property type="entry name" value="Pectin lyase-like"/>
    <property type="match status" value="1"/>
</dbReference>
<evidence type="ECO:0000313" key="3">
    <source>
        <dbReference type="EMBL" id="AHW58605.1"/>
    </source>
</evidence>
<gene>
    <name evidence="3" type="ORF">FH5T_00840</name>
    <name evidence="4" type="ORF">SAMN05444285_11052</name>
</gene>
<keyword evidence="3" id="KW-0547">Nucleotide-binding</keyword>
<dbReference type="HOGENOM" id="CLU_016764_2_0_10"/>
<dbReference type="GO" id="GO:0005524">
    <property type="term" value="F:ATP binding"/>
    <property type="evidence" value="ECO:0007669"/>
    <property type="project" value="UniProtKB-KW"/>
</dbReference>
<dbReference type="OrthoDB" id="8737820at2"/>
<dbReference type="GO" id="GO:0016829">
    <property type="term" value="F:lyase activity"/>
    <property type="evidence" value="ECO:0007669"/>
    <property type="project" value="UniProtKB-KW"/>
</dbReference>
<organism evidence="4 6">
    <name type="scientific">Draconibacterium orientale</name>
    <dbReference type="NCBI Taxonomy" id="1168034"/>
    <lineage>
        <taxon>Bacteria</taxon>
        <taxon>Pseudomonadati</taxon>
        <taxon>Bacteroidota</taxon>
        <taxon>Bacteroidia</taxon>
        <taxon>Marinilabiliales</taxon>
        <taxon>Prolixibacteraceae</taxon>
        <taxon>Draconibacterium</taxon>
    </lineage>
</organism>
<dbReference type="InterPro" id="IPR026444">
    <property type="entry name" value="Secre_tail"/>
</dbReference>
<evidence type="ECO:0000313" key="4">
    <source>
        <dbReference type="EMBL" id="SET31507.1"/>
    </source>
</evidence>
<dbReference type="EMBL" id="CP007451">
    <property type="protein sequence ID" value="AHW58605.1"/>
    <property type="molecule type" value="Genomic_DNA"/>
</dbReference>
<keyword evidence="3" id="KW-0456">Lyase</keyword>
<keyword evidence="5" id="KW-1185">Reference proteome</keyword>
<dbReference type="eggNOG" id="COG3866">
    <property type="taxonomic scope" value="Bacteria"/>
</dbReference>